<keyword evidence="10 15" id="KW-0521">NADP</keyword>
<feature type="binding site" evidence="17">
    <location>
        <position position="204"/>
    </location>
    <ligand>
        <name>substrate</name>
    </ligand>
</feature>
<evidence type="ECO:0000256" key="9">
    <source>
        <dbReference type="ARBA" id="ARBA00022833"/>
    </source>
</evidence>
<feature type="binding site" evidence="17">
    <location>
        <begin position="294"/>
        <end position="300"/>
    </location>
    <ligand>
        <name>NADP(+)</name>
        <dbReference type="ChEBI" id="CHEBI:58349"/>
    </ligand>
</feature>
<comment type="catalytic activity">
    <reaction evidence="14 15">
        <text>2,5-diamino-6-hydroxy-4-(5-phosphoribosylamino)-pyrimidine + H2O + H(+) = 5-amino-6-(5-phospho-D-ribosylamino)uracil + NH4(+)</text>
        <dbReference type="Rhea" id="RHEA:21868"/>
        <dbReference type="ChEBI" id="CHEBI:15377"/>
        <dbReference type="ChEBI" id="CHEBI:15378"/>
        <dbReference type="ChEBI" id="CHEBI:28938"/>
        <dbReference type="ChEBI" id="CHEBI:58453"/>
        <dbReference type="ChEBI" id="CHEBI:58614"/>
        <dbReference type="EC" id="3.5.4.26"/>
    </reaction>
</comment>
<comment type="pathway">
    <text evidence="3 15">Cofactor biosynthesis; riboflavin biosynthesis; 5-amino-6-(D-ribitylamino)uracil from GTP: step 3/4.</text>
</comment>
<comment type="cofactor">
    <cofactor evidence="15 18">
        <name>Zn(2+)</name>
        <dbReference type="ChEBI" id="CHEBI:29105"/>
    </cofactor>
    <text evidence="15 18">Binds 1 zinc ion.</text>
</comment>
<keyword evidence="6 15" id="KW-0686">Riboflavin biosynthesis</keyword>
<dbReference type="Gene3D" id="3.40.430.10">
    <property type="entry name" value="Dihydrofolate Reductase, subunit A"/>
    <property type="match status" value="1"/>
</dbReference>
<evidence type="ECO:0000256" key="14">
    <source>
        <dbReference type="ARBA" id="ARBA00049886"/>
    </source>
</evidence>
<dbReference type="InterPro" id="IPR002734">
    <property type="entry name" value="RibDG_C"/>
</dbReference>
<comment type="similarity">
    <text evidence="4 15">In the N-terminal section; belongs to the cytidine and deoxycytidylate deaminase family.</text>
</comment>
<dbReference type="GO" id="GO:0008703">
    <property type="term" value="F:5-amino-6-(5-phosphoribosylamino)uracil reductase activity"/>
    <property type="evidence" value="ECO:0007669"/>
    <property type="project" value="UniProtKB-EC"/>
</dbReference>
<feature type="binding site" evidence="17">
    <location>
        <position position="196"/>
    </location>
    <ligand>
        <name>NADP(+)</name>
        <dbReference type="ChEBI" id="CHEBI:58349"/>
    </ligand>
</feature>
<dbReference type="NCBIfam" id="TIGR00326">
    <property type="entry name" value="eubact_ribD"/>
    <property type="match status" value="1"/>
</dbReference>
<dbReference type="GO" id="GO:0008835">
    <property type="term" value="F:diaminohydroxyphosphoribosylaminopyrimidine deaminase activity"/>
    <property type="evidence" value="ECO:0007669"/>
    <property type="project" value="UniProtKB-EC"/>
</dbReference>
<dbReference type="PROSITE" id="PS00903">
    <property type="entry name" value="CYT_DCMP_DEAMINASES_1"/>
    <property type="match status" value="1"/>
</dbReference>
<dbReference type="GO" id="GO:0008270">
    <property type="term" value="F:zinc ion binding"/>
    <property type="evidence" value="ECO:0007669"/>
    <property type="project" value="InterPro"/>
</dbReference>
<dbReference type="PANTHER" id="PTHR38011:SF7">
    <property type="entry name" value="2,5-DIAMINO-6-RIBOSYLAMINO-4(3H)-PYRIMIDINONE 5'-PHOSPHATE REDUCTASE"/>
    <property type="match status" value="1"/>
</dbReference>
<evidence type="ECO:0000256" key="8">
    <source>
        <dbReference type="ARBA" id="ARBA00022801"/>
    </source>
</evidence>
<feature type="binding site" evidence="18">
    <location>
        <position position="84"/>
    </location>
    <ligand>
        <name>Zn(2+)</name>
        <dbReference type="ChEBI" id="CHEBI:29105"/>
        <note>catalytic</note>
    </ligand>
</feature>
<evidence type="ECO:0000259" key="19">
    <source>
        <dbReference type="PROSITE" id="PS51747"/>
    </source>
</evidence>
<evidence type="ECO:0000256" key="17">
    <source>
        <dbReference type="PIRSR" id="PIRSR006769-2"/>
    </source>
</evidence>
<dbReference type="GO" id="GO:0009231">
    <property type="term" value="P:riboflavin biosynthetic process"/>
    <property type="evidence" value="ECO:0007669"/>
    <property type="project" value="UniProtKB-KW"/>
</dbReference>
<dbReference type="PROSITE" id="PS51747">
    <property type="entry name" value="CYT_DCMP_DEAMINASES_2"/>
    <property type="match status" value="1"/>
</dbReference>
<dbReference type="InterPro" id="IPR016192">
    <property type="entry name" value="APOBEC/CMP_deaminase_Zn-bd"/>
</dbReference>
<dbReference type="InterPro" id="IPR011549">
    <property type="entry name" value="RibD_C"/>
</dbReference>
<evidence type="ECO:0000256" key="12">
    <source>
        <dbReference type="ARBA" id="ARBA00023268"/>
    </source>
</evidence>
<evidence type="ECO:0000256" key="11">
    <source>
        <dbReference type="ARBA" id="ARBA00023002"/>
    </source>
</evidence>
<dbReference type="AlphaFoldDB" id="A0A9D1HKF6"/>
<dbReference type="NCBIfam" id="TIGR00227">
    <property type="entry name" value="ribD_Cterm"/>
    <property type="match status" value="1"/>
</dbReference>
<sequence length="367" mass="39841">MEEERYMKRALELALRGRGHTAPNPVVGAVIVKDGRIIGEGWHEKFGGAHAERKALANCAESPKGADLYVTLEPCCHWGKTPPCTDAIIESGIRRVFVGSLDRNPLVRGKSRSILETQGISVTEGILEKECDMANEVFFHYIVHKTPFVYMKYAMTMDGKIACANGLSKWVTGGLAREKVAKDRSLAAGIMVGLGTVLADDPLLTSRIPGGKNPKRIICDTRLTTPKNARVVRTTDQAETIIATSNGDREAWEPYEAAGCRIVWIPQKEGHVDLRKLMKWLGTEGIDSLILEGGGQLNASALEAGIVHKVQVYIAPKIFGGTEAKTPVAGSGVFSPDQAWRLATPQITRLGEDLLLESEVLLCSQGS</sequence>
<dbReference type="InterPro" id="IPR016193">
    <property type="entry name" value="Cytidine_deaminase-like"/>
</dbReference>
<feature type="active site" description="Proton donor" evidence="16">
    <location>
        <position position="52"/>
    </location>
</feature>
<feature type="binding site" evidence="17">
    <location>
        <position position="200"/>
    </location>
    <ligand>
        <name>NADP(+)</name>
        <dbReference type="ChEBI" id="CHEBI:58349"/>
    </ligand>
</feature>
<feature type="binding site" evidence="17">
    <location>
        <position position="154"/>
    </location>
    <ligand>
        <name>NADP(+)</name>
        <dbReference type="ChEBI" id="CHEBI:58349"/>
    </ligand>
</feature>
<organism evidence="20 21">
    <name type="scientific">Candidatus Onthocola gallistercoris</name>
    <dbReference type="NCBI Taxonomy" id="2840876"/>
    <lineage>
        <taxon>Bacteria</taxon>
        <taxon>Bacillati</taxon>
        <taxon>Bacillota</taxon>
        <taxon>Bacilli</taxon>
        <taxon>Candidatus Onthocola</taxon>
    </lineage>
</organism>
<dbReference type="Proteomes" id="UP000824164">
    <property type="component" value="Unassembled WGS sequence"/>
</dbReference>
<dbReference type="GO" id="GO:0050661">
    <property type="term" value="F:NADP binding"/>
    <property type="evidence" value="ECO:0007669"/>
    <property type="project" value="InterPro"/>
</dbReference>
<dbReference type="SUPFAM" id="SSF53927">
    <property type="entry name" value="Cytidine deaminase-like"/>
    <property type="match status" value="1"/>
</dbReference>
<dbReference type="Pfam" id="PF00383">
    <property type="entry name" value="dCMP_cyt_deam_1"/>
    <property type="match status" value="1"/>
</dbReference>
<keyword evidence="7 15" id="KW-0479">Metal-binding</keyword>
<evidence type="ECO:0000256" key="3">
    <source>
        <dbReference type="ARBA" id="ARBA00004910"/>
    </source>
</evidence>
<keyword evidence="11 15" id="KW-0560">Oxidoreductase</keyword>
<dbReference type="PANTHER" id="PTHR38011">
    <property type="entry name" value="DIHYDROFOLATE REDUCTASE FAMILY PROTEIN (AFU_ORTHOLOGUE AFUA_8G06820)"/>
    <property type="match status" value="1"/>
</dbReference>
<dbReference type="Pfam" id="PF01872">
    <property type="entry name" value="RibD_C"/>
    <property type="match status" value="1"/>
</dbReference>
<dbReference type="InterPro" id="IPR050765">
    <property type="entry name" value="Riboflavin_Biosynth_HTPR"/>
</dbReference>
<name>A0A9D1HKF6_9FIRM</name>
<evidence type="ECO:0000256" key="16">
    <source>
        <dbReference type="PIRSR" id="PIRSR006769-1"/>
    </source>
</evidence>
<feature type="binding site" evidence="17">
    <location>
        <position position="221"/>
    </location>
    <ligand>
        <name>NADP(+)</name>
        <dbReference type="ChEBI" id="CHEBI:58349"/>
    </ligand>
</feature>
<comment type="similarity">
    <text evidence="5 15">In the C-terminal section; belongs to the HTP reductase family.</text>
</comment>
<feature type="binding site" evidence="18">
    <location>
        <position position="75"/>
    </location>
    <ligand>
        <name>Zn(2+)</name>
        <dbReference type="ChEBI" id="CHEBI:29105"/>
        <note>catalytic</note>
    </ligand>
</feature>
<dbReference type="FunFam" id="3.40.140.10:FF:000025">
    <property type="entry name" value="Riboflavin biosynthesis protein RibD"/>
    <property type="match status" value="1"/>
</dbReference>
<feature type="binding site" evidence="17">
    <location>
        <position position="184"/>
    </location>
    <ligand>
        <name>substrate</name>
    </ligand>
</feature>
<accession>A0A9D1HKF6</accession>
<evidence type="ECO:0000256" key="5">
    <source>
        <dbReference type="ARBA" id="ARBA00007417"/>
    </source>
</evidence>
<keyword evidence="9 15" id="KW-0862">Zinc</keyword>
<evidence type="ECO:0000256" key="10">
    <source>
        <dbReference type="ARBA" id="ARBA00022857"/>
    </source>
</evidence>
<evidence type="ECO:0000313" key="21">
    <source>
        <dbReference type="Proteomes" id="UP000824164"/>
    </source>
</evidence>
<evidence type="ECO:0000256" key="18">
    <source>
        <dbReference type="PIRSR" id="PIRSR006769-3"/>
    </source>
</evidence>
<feature type="domain" description="CMP/dCMP-type deaminase" evidence="19">
    <location>
        <begin position="1"/>
        <end position="114"/>
    </location>
</feature>
<comment type="pathway">
    <text evidence="2 15">Cofactor biosynthesis; riboflavin biosynthesis; 5-amino-6-(D-ribitylamino)uracil from GTP: step 2/4.</text>
</comment>
<keyword evidence="12" id="KW-0511">Multifunctional enzyme</keyword>
<feature type="binding site" evidence="17">
    <location>
        <position position="207"/>
    </location>
    <ligand>
        <name>substrate</name>
    </ligand>
</feature>
<evidence type="ECO:0000256" key="1">
    <source>
        <dbReference type="ARBA" id="ARBA00002151"/>
    </source>
</evidence>
<evidence type="ECO:0000256" key="6">
    <source>
        <dbReference type="ARBA" id="ARBA00022619"/>
    </source>
</evidence>
<dbReference type="Gene3D" id="3.40.140.10">
    <property type="entry name" value="Cytidine Deaminase, domain 2"/>
    <property type="match status" value="1"/>
</dbReference>
<evidence type="ECO:0000256" key="7">
    <source>
        <dbReference type="ARBA" id="ARBA00022723"/>
    </source>
</evidence>
<proteinExistence type="inferred from homology"/>
<dbReference type="CDD" id="cd01284">
    <property type="entry name" value="Riboflavin_deaminase-reductase"/>
    <property type="match status" value="1"/>
</dbReference>
<dbReference type="EC" id="3.5.4.26" evidence="15"/>
<feature type="binding site" evidence="17">
    <location>
        <position position="170"/>
    </location>
    <ligand>
        <name>NADP(+)</name>
        <dbReference type="ChEBI" id="CHEBI:58349"/>
    </ligand>
</feature>
<dbReference type="EC" id="1.1.1.193" evidence="15"/>
<feature type="binding site" evidence="18">
    <location>
        <position position="50"/>
    </location>
    <ligand>
        <name>Zn(2+)</name>
        <dbReference type="ChEBI" id="CHEBI:29105"/>
        <note>catalytic</note>
    </ligand>
</feature>
<dbReference type="InterPro" id="IPR024072">
    <property type="entry name" value="DHFR-like_dom_sf"/>
</dbReference>
<feature type="binding site" evidence="17">
    <location>
        <position position="292"/>
    </location>
    <ligand>
        <name>substrate</name>
    </ligand>
</feature>
<dbReference type="PIRSF" id="PIRSF006769">
    <property type="entry name" value="RibD"/>
    <property type="match status" value="1"/>
</dbReference>
<dbReference type="EMBL" id="DVLT01000071">
    <property type="protein sequence ID" value="HIU03772.1"/>
    <property type="molecule type" value="Genomic_DNA"/>
</dbReference>
<evidence type="ECO:0000256" key="13">
    <source>
        <dbReference type="ARBA" id="ARBA00049861"/>
    </source>
</evidence>
<feature type="binding site" evidence="17">
    <location>
        <position position="168"/>
    </location>
    <ligand>
        <name>substrate</name>
    </ligand>
</feature>
<comment type="caution">
    <text evidence="20">The sequence shown here is derived from an EMBL/GenBank/DDBJ whole genome shotgun (WGS) entry which is preliminary data.</text>
</comment>
<comment type="function">
    <text evidence="1 15">Converts 2,5-diamino-6-(ribosylamino)-4(3h)-pyrimidinone 5'-phosphate into 5-amino-6-(ribosylamino)-2,4(1h,3h)-pyrimidinedione 5'-phosphate.</text>
</comment>
<evidence type="ECO:0000256" key="2">
    <source>
        <dbReference type="ARBA" id="ARBA00004882"/>
    </source>
</evidence>
<keyword evidence="8 15" id="KW-0378">Hydrolase</keyword>
<comment type="catalytic activity">
    <reaction evidence="13 15">
        <text>5-amino-6-(5-phospho-D-ribitylamino)uracil + NADP(+) = 5-amino-6-(5-phospho-D-ribosylamino)uracil + NADPH + H(+)</text>
        <dbReference type="Rhea" id="RHEA:17845"/>
        <dbReference type="ChEBI" id="CHEBI:15378"/>
        <dbReference type="ChEBI" id="CHEBI:57783"/>
        <dbReference type="ChEBI" id="CHEBI:58349"/>
        <dbReference type="ChEBI" id="CHEBI:58421"/>
        <dbReference type="ChEBI" id="CHEBI:58453"/>
        <dbReference type="EC" id="1.1.1.193"/>
    </reaction>
</comment>
<evidence type="ECO:0000256" key="4">
    <source>
        <dbReference type="ARBA" id="ARBA00005259"/>
    </source>
</evidence>
<reference evidence="20" key="2">
    <citation type="journal article" date="2021" name="PeerJ">
        <title>Extensive microbial diversity within the chicken gut microbiome revealed by metagenomics and culture.</title>
        <authorList>
            <person name="Gilroy R."/>
            <person name="Ravi A."/>
            <person name="Getino M."/>
            <person name="Pursley I."/>
            <person name="Horton D.L."/>
            <person name="Alikhan N.F."/>
            <person name="Baker D."/>
            <person name="Gharbi K."/>
            <person name="Hall N."/>
            <person name="Watson M."/>
            <person name="Adriaenssens E.M."/>
            <person name="Foster-Nyarko E."/>
            <person name="Jarju S."/>
            <person name="Secka A."/>
            <person name="Antonio M."/>
            <person name="Oren A."/>
            <person name="Chaudhuri R.R."/>
            <person name="La Ragione R."/>
            <person name="Hildebrand F."/>
            <person name="Pallen M.J."/>
        </authorList>
    </citation>
    <scope>NUCLEOTIDE SEQUENCE</scope>
    <source>
        <strain evidence="20">CHK187-14744</strain>
    </source>
</reference>
<protein>
    <recommendedName>
        <fullName evidence="15">Riboflavin biosynthesis protein RibD</fullName>
    </recommendedName>
    <domain>
        <recommendedName>
            <fullName evidence="15">Diaminohydroxyphosphoribosylaminopyrimidine deaminase</fullName>
            <shortName evidence="15">DRAP deaminase</shortName>
            <ecNumber evidence="15">3.5.4.26</ecNumber>
        </recommendedName>
        <alternativeName>
            <fullName evidence="15">Riboflavin-specific deaminase</fullName>
        </alternativeName>
    </domain>
    <domain>
        <recommendedName>
            <fullName evidence="15">5-amino-6-(5-phosphoribosylamino)uracil reductase</fullName>
            <ecNumber evidence="15">1.1.1.193</ecNumber>
        </recommendedName>
        <alternativeName>
            <fullName evidence="15">HTP reductase</fullName>
        </alternativeName>
    </domain>
</protein>
<dbReference type="SUPFAM" id="SSF53597">
    <property type="entry name" value="Dihydrofolate reductase-like"/>
    <property type="match status" value="1"/>
</dbReference>
<gene>
    <name evidence="20" type="primary">ribD</name>
    <name evidence="20" type="ORF">IAB63_11030</name>
</gene>
<dbReference type="InterPro" id="IPR004794">
    <property type="entry name" value="Eubact_RibD"/>
</dbReference>
<dbReference type="InterPro" id="IPR002125">
    <property type="entry name" value="CMP_dCMP_dom"/>
</dbReference>
<reference evidence="20" key="1">
    <citation type="submission" date="2020-10" db="EMBL/GenBank/DDBJ databases">
        <authorList>
            <person name="Gilroy R."/>
        </authorList>
    </citation>
    <scope>NUCLEOTIDE SEQUENCE</scope>
    <source>
        <strain evidence="20">CHK187-14744</strain>
    </source>
</reference>
<evidence type="ECO:0000313" key="20">
    <source>
        <dbReference type="EMBL" id="HIU03772.1"/>
    </source>
</evidence>
<evidence type="ECO:0000256" key="15">
    <source>
        <dbReference type="PIRNR" id="PIRNR006769"/>
    </source>
</evidence>